<sequence>VSPQRQCKMVLLATRGDNQRQGSPDIAWRQMATDVENGGLKGHV</sequence>
<evidence type="ECO:0000313" key="1">
    <source>
        <dbReference type="EMBL" id="MCI62209.1"/>
    </source>
</evidence>
<proteinExistence type="predicted"/>
<evidence type="ECO:0000313" key="2">
    <source>
        <dbReference type="Proteomes" id="UP000265520"/>
    </source>
</evidence>
<dbReference type="AlphaFoldDB" id="A0A392TM07"/>
<protein>
    <submittedName>
        <fullName evidence="1">Uncharacterized protein</fullName>
    </submittedName>
</protein>
<organism evidence="1 2">
    <name type="scientific">Trifolium medium</name>
    <dbReference type="NCBI Taxonomy" id="97028"/>
    <lineage>
        <taxon>Eukaryota</taxon>
        <taxon>Viridiplantae</taxon>
        <taxon>Streptophyta</taxon>
        <taxon>Embryophyta</taxon>
        <taxon>Tracheophyta</taxon>
        <taxon>Spermatophyta</taxon>
        <taxon>Magnoliopsida</taxon>
        <taxon>eudicotyledons</taxon>
        <taxon>Gunneridae</taxon>
        <taxon>Pentapetalae</taxon>
        <taxon>rosids</taxon>
        <taxon>fabids</taxon>
        <taxon>Fabales</taxon>
        <taxon>Fabaceae</taxon>
        <taxon>Papilionoideae</taxon>
        <taxon>50 kb inversion clade</taxon>
        <taxon>NPAAA clade</taxon>
        <taxon>Hologalegina</taxon>
        <taxon>IRL clade</taxon>
        <taxon>Trifolieae</taxon>
        <taxon>Trifolium</taxon>
    </lineage>
</organism>
<dbReference type="Proteomes" id="UP000265520">
    <property type="component" value="Unassembled WGS sequence"/>
</dbReference>
<reference evidence="1 2" key="1">
    <citation type="journal article" date="2018" name="Front. Plant Sci.">
        <title>Red Clover (Trifolium pratense) and Zigzag Clover (T. medium) - A Picture of Genomic Similarities and Differences.</title>
        <authorList>
            <person name="Dluhosova J."/>
            <person name="Istvanek J."/>
            <person name="Nedelnik J."/>
            <person name="Repkova J."/>
        </authorList>
    </citation>
    <scope>NUCLEOTIDE SEQUENCE [LARGE SCALE GENOMIC DNA]</scope>
    <source>
        <strain evidence="2">cv. 10/8</strain>
        <tissue evidence="1">Leaf</tissue>
    </source>
</reference>
<comment type="caution">
    <text evidence="1">The sequence shown here is derived from an EMBL/GenBank/DDBJ whole genome shotgun (WGS) entry which is preliminary data.</text>
</comment>
<keyword evidence="2" id="KW-1185">Reference proteome</keyword>
<feature type="non-terminal residue" evidence="1">
    <location>
        <position position="1"/>
    </location>
</feature>
<name>A0A392TM07_9FABA</name>
<accession>A0A392TM07</accession>
<dbReference type="EMBL" id="LXQA010614979">
    <property type="protein sequence ID" value="MCI62209.1"/>
    <property type="molecule type" value="Genomic_DNA"/>
</dbReference>